<name>A0ABN9MQ47_9NEOB</name>
<gene>
    <name evidence="1" type="ORF">RIMI_LOCUS23223147</name>
</gene>
<proteinExistence type="predicted"/>
<reference evidence="1" key="1">
    <citation type="submission" date="2023-07" db="EMBL/GenBank/DDBJ databases">
        <authorList>
            <person name="Stuckert A."/>
        </authorList>
    </citation>
    <scope>NUCLEOTIDE SEQUENCE</scope>
</reference>
<organism evidence="1 2">
    <name type="scientific">Ranitomeya imitator</name>
    <name type="common">mimic poison frog</name>
    <dbReference type="NCBI Taxonomy" id="111125"/>
    <lineage>
        <taxon>Eukaryota</taxon>
        <taxon>Metazoa</taxon>
        <taxon>Chordata</taxon>
        <taxon>Craniata</taxon>
        <taxon>Vertebrata</taxon>
        <taxon>Euteleostomi</taxon>
        <taxon>Amphibia</taxon>
        <taxon>Batrachia</taxon>
        <taxon>Anura</taxon>
        <taxon>Neobatrachia</taxon>
        <taxon>Hyloidea</taxon>
        <taxon>Dendrobatidae</taxon>
        <taxon>Dendrobatinae</taxon>
        <taxon>Ranitomeya</taxon>
    </lineage>
</organism>
<sequence length="65" mass="7346">MQEQTARIMASYRDETLPNCAKQCGELCDLVLVFFDPMGQALCKRTLDIVEKINESHGDNYCTST</sequence>
<protein>
    <recommendedName>
        <fullName evidence="3">Saposin B-type domain-containing protein</fullName>
    </recommendedName>
</protein>
<comment type="caution">
    <text evidence="1">The sequence shown here is derived from an EMBL/GenBank/DDBJ whole genome shotgun (WGS) entry which is preliminary data.</text>
</comment>
<evidence type="ECO:0000313" key="2">
    <source>
        <dbReference type="Proteomes" id="UP001176940"/>
    </source>
</evidence>
<dbReference type="Proteomes" id="UP001176940">
    <property type="component" value="Unassembled WGS sequence"/>
</dbReference>
<evidence type="ECO:0008006" key="3">
    <source>
        <dbReference type="Google" id="ProtNLM"/>
    </source>
</evidence>
<dbReference type="EMBL" id="CAUEEQ010079427">
    <property type="protein sequence ID" value="CAJ0968590.1"/>
    <property type="molecule type" value="Genomic_DNA"/>
</dbReference>
<accession>A0ABN9MQ47</accession>
<keyword evidence="2" id="KW-1185">Reference proteome</keyword>
<evidence type="ECO:0000313" key="1">
    <source>
        <dbReference type="EMBL" id="CAJ0968590.1"/>
    </source>
</evidence>